<evidence type="ECO:0000256" key="6">
    <source>
        <dbReference type="RuleBase" id="RU004296"/>
    </source>
</evidence>
<accession>A0A2X0QD83</accession>
<dbReference type="AlphaFoldDB" id="A0A2X0QD83"/>
<sequence>MRKINWLVILLFFWIGSADSVKATNDLDTFSNDQVIVPFVEDSKDTTINSDDSLYEFKAIEANYPIQEESMLLPEIPDDVLPIIEDNFNTSKSIIGSDNRKQIKNTIVQPYSTSTLLVIKFPKGVTKVGSGNIIGTKYVLTAGHCLYNRELGGWANSIKIYPGYNGKTASLGMYHAVNMKSTSGWVQGNKTDHDIGLITLNANVSSKTGTLGLTTKIANKATITGYPAEKNGAMWSHRNNVSSSNLNNVYYDIDTTGGQSGSALYDDNKNAFAVHAYGSRLSTGPNHGTKINSEKLKLINEWMGNKEVAISFNKNITLSKENYTLWNDLKFSNKKDSTTGKLGKVYNAKVYYDHKNGAKYYSLYNNNGTWAGYVNANAVKILSGITLNKDVTISKENYTLWNNFFFSAKKGSTSEKLGKVYNAKYSYTLGNGVLYYSLYDNKGTWIGYLNANAANILSAKTLNKKVTISKENYTLWTNFFFTTKKSSTTGKKGKVYNAKYSYTLGNGVLYYSLYDTKEKWIGYLNANATSNTTRSLPTSIQNSFEESSTVESVESYEETREIDASDSEDSEVTNSAKNFDSSEVYNDLPISDSSEYAEISESSETNTEVDSSVSSENN</sequence>
<evidence type="ECO:0000256" key="5">
    <source>
        <dbReference type="ARBA" id="ARBA00022825"/>
    </source>
</evidence>
<gene>
    <name evidence="9" type="ORF">BTBSAS_100108</name>
</gene>
<dbReference type="EC" id="3.4.21.-" evidence="6"/>
<protein>
    <recommendedName>
        <fullName evidence="6">Serine protease</fullName>
        <ecNumber evidence="6">3.4.21.-</ecNumber>
    </recommendedName>
</protein>
<dbReference type="InterPro" id="IPR043504">
    <property type="entry name" value="Peptidase_S1_PA_chymotrypsin"/>
</dbReference>
<dbReference type="Pfam" id="PF00089">
    <property type="entry name" value="Trypsin"/>
    <property type="match status" value="1"/>
</dbReference>
<dbReference type="PROSITE" id="PS00134">
    <property type="entry name" value="TRYPSIN_HIS"/>
    <property type="match status" value="1"/>
</dbReference>
<evidence type="ECO:0000313" key="10">
    <source>
        <dbReference type="Proteomes" id="UP000270190"/>
    </source>
</evidence>
<dbReference type="InterPro" id="IPR008256">
    <property type="entry name" value="Peptidase_S1B"/>
</dbReference>
<dbReference type="RefSeq" id="WP_120487279.1">
    <property type="nucleotide sequence ID" value="NZ_CBCPKC010000002.1"/>
</dbReference>
<proteinExistence type="inferred from homology"/>
<dbReference type="InterPro" id="IPR050966">
    <property type="entry name" value="Glutamyl_endopeptidase"/>
</dbReference>
<dbReference type="PANTHER" id="PTHR15462:SF8">
    <property type="entry name" value="SERINE PROTEASE"/>
    <property type="match status" value="1"/>
</dbReference>
<evidence type="ECO:0000256" key="3">
    <source>
        <dbReference type="ARBA" id="ARBA00022729"/>
    </source>
</evidence>
<dbReference type="InterPro" id="IPR001254">
    <property type="entry name" value="Trypsin_dom"/>
</dbReference>
<organism evidence="9 10">
    <name type="scientific">Brochothrix thermosphacta</name>
    <name type="common">Microbacterium thermosphactum</name>
    <dbReference type="NCBI Taxonomy" id="2756"/>
    <lineage>
        <taxon>Bacteria</taxon>
        <taxon>Bacillati</taxon>
        <taxon>Bacillota</taxon>
        <taxon>Bacilli</taxon>
        <taxon>Bacillales</taxon>
        <taxon>Listeriaceae</taxon>
        <taxon>Brochothrix</taxon>
    </lineage>
</organism>
<evidence type="ECO:0000256" key="2">
    <source>
        <dbReference type="ARBA" id="ARBA00022670"/>
    </source>
</evidence>
<feature type="compositionally biased region" description="Low complexity" evidence="7">
    <location>
        <begin position="591"/>
        <end position="604"/>
    </location>
</feature>
<dbReference type="InterPro" id="IPR009003">
    <property type="entry name" value="Peptidase_S1_PA"/>
</dbReference>
<dbReference type="GO" id="GO:0006508">
    <property type="term" value="P:proteolysis"/>
    <property type="evidence" value="ECO:0007669"/>
    <property type="project" value="UniProtKB-KW"/>
</dbReference>
<evidence type="ECO:0000313" key="9">
    <source>
        <dbReference type="EMBL" id="SPP26639.1"/>
    </source>
</evidence>
<name>A0A2X0QD83_BROTH</name>
<feature type="compositionally biased region" description="Low complexity" evidence="7">
    <location>
        <begin position="543"/>
        <end position="553"/>
    </location>
</feature>
<feature type="domain" description="Peptidase S1" evidence="8">
    <location>
        <begin position="124"/>
        <end position="290"/>
    </location>
</feature>
<dbReference type="PROSITE" id="PS00673">
    <property type="entry name" value="V8_SER"/>
    <property type="match status" value="1"/>
</dbReference>
<keyword evidence="3 6" id="KW-0732">Signal</keyword>
<feature type="chain" id="PRO_5039746960" description="Serine protease" evidence="6">
    <location>
        <begin position="24"/>
        <end position="618"/>
    </location>
</feature>
<evidence type="ECO:0000256" key="1">
    <source>
        <dbReference type="ARBA" id="ARBA00008764"/>
    </source>
</evidence>
<dbReference type="EMBL" id="OUNC01000002">
    <property type="protein sequence ID" value="SPP26639.1"/>
    <property type="molecule type" value="Genomic_DNA"/>
</dbReference>
<feature type="compositionally biased region" description="Polar residues" evidence="7">
    <location>
        <begin position="572"/>
        <end position="584"/>
    </location>
</feature>
<dbReference type="Proteomes" id="UP000270190">
    <property type="component" value="Unassembled WGS sequence"/>
</dbReference>
<dbReference type="PANTHER" id="PTHR15462">
    <property type="entry name" value="SERINE PROTEASE"/>
    <property type="match status" value="1"/>
</dbReference>
<feature type="region of interest" description="Disordered" evidence="7">
    <location>
        <begin position="532"/>
        <end position="618"/>
    </location>
</feature>
<keyword evidence="4 6" id="KW-0378">Hydrolase</keyword>
<evidence type="ECO:0000256" key="7">
    <source>
        <dbReference type="SAM" id="MobiDB-lite"/>
    </source>
</evidence>
<dbReference type="InterPro" id="IPR018114">
    <property type="entry name" value="TRYPSIN_HIS"/>
</dbReference>
<feature type="signal peptide" evidence="6">
    <location>
        <begin position="1"/>
        <end position="23"/>
    </location>
</feature>
<keyword evidence="5 6" id="KW-0720">Serine protease</keyword>
<evidence type="ECO:0000259" key="8">
    <source>
        <dbReference type="Pfam" id="PF00089"/>
    </source>
</evidence>
<dbReference type="PRINTS" id="PR00839">
    <property type="entry name" value="V8PROTEASE"/>
</dbReference>
<feature type="compositionally biased region" description="Polar residues" evidence="7">
    <location>
        <begin position="532"/>
        <end position="542"/>
    </location>
</feature>
<comment type="similarity">
    <text evidence="1 6">Belongs to the peptidase S1B family.</text>
</comment>
<dbReference type="Gene3D" id="2.40.10.10">
    <property type="entry name" value="Trypsin-like serine proteases"/>
    <property type="match status" value="2"/>
</dbReference>
<dbReference type="SUPFAM" id="SSF50494">
    <property type="entry name" value="Trypsin-like serine proteases"/>
    <property type="match status" value="1"/>
</dbReference>
<dbReference type="GO" id="GO:0004252">
    <property type="term" value="F:serine-type endopeptidase activity"/>
    <property type="evidence" value="ECO:0007669"/>
    <property type="project" value="InterPro"/>
</dbReference>
<reference evidence="10" key="1">
    <citation type="submission" date="2018-04" db="EMBL/GenBank/DDBJ databases">
        <authorList>
            <person name="Illikoud N."/>
        </authorList>
    </citation>
    <scope>NUCLEOTIDE SEQUENCE [LARGE SCALE GENOMIC DNA]</scope>
</reference>
<feature type="compositionally biased region" description="Polar residues" evidence="7">
    <location>
        <begin position="605"/>
        <end position="618"/>
    </location>
</feature>
<evidence type="ECO:0000256" key="4">
    <source>
        <dbReference type="ARBA" id="ARBA00022801"/>
    </source>
</evidence>
<keyword evidence="2 6" id="KW-0645">Protease</keyword>
<dbReference type="InterPro" id="IPR000126">
    <property type="entry name" value="V8_ser_AS"/>
</dbReference>